<dbReference type="InterPro" id="IPR044492">
    <property type="entry name" value="P_typ_ATPase_HD_dom"/>
</dbReference>
<evidence type="ECO:0000256" key="13">
    <source>
        <dbReference type="ARBA" id="ARBA00022951"/>
    </source>
</evidence>
<dbReference type="GO" id="GO:0031448">
    <property type="term" value="P:positive regulation of fast-twitch skeletal muscle fiber contraction"/>
    <property type="evidence" value="ECO:0007669"/>
    <property type="project" value="Ensembl"/>
</dbReference>
<evidence type="ECO:0000256" key="11">
    <source>
        <dbReference type="ARBA" id="ARBA00022840"/>
    </source>
</evidence>
<dbReference type="InterPro" id="IPR018303">
    <property type="entry name" value="ATPase_P-typ_P_site"/>
</dbReference>
<dbReference type="SFLD" id="SFLDS00003">
    <property type="entry name" value="Haloacid_Dehalogenase"/>
    <property type="match status" value="1"/>
</dbReference>
<dbReference type="GeneTree" id="ENSGT00940000159895"/>
<evidence type="ECO:0000256" key="8">
    <source>
        <dbReference type="ARBA" id="ARBA00022692"/>
    </source>
</evidence>
<keyword evidence="8 19" id="KW-0812">Transmembrane</keyword>
<dbReference type="Gene3D" id="1.20.1110.10">
    <property type="entry name" value="Calcium-transporting ATPase, transmembrane domain"/>
    <property type="match status" value="2"/>
</dbReference>
<dbReference type="Ensembl" id="ENSBGRT00000021882.1">
    <property type="protein sequence ID" value="ENSBGRP00000018881.1"/>
    <property type="gene ID" value="ENSBGRG00000009846.1"/>
</dbReference>
<reference evidence="21" key="1">
    <citation type="submission" date="2019-05" db="EMBL/GenBank/DDBJ databases">
        <authorList>
            <person name="Zhang S."/>
            <person name="Liu J."/>
        </authorList>
    </citation>
    <scope>NUCLEOTIDE SEQUENCE [LARGE SCALE GENOMIC DNA]</scope>
</reference>
<sequence length="1004" mass="110306">MEAAHSKTTEECLAYFGVSETTGLTPDQVKRHLEKYGHNELPAEEGKSLWELVLEQFEDLLVRILLLAACISFVLAWFEEGEETVTAFVEPFVILLILIANAIVGVWQERNAENAIEALKEYEPEMGKVYRADRKSVQRIKARDIVPGDIVEVAVGDKVPADIRILTIKSTTLRVDQSILTGESVSVIKHTEPVPDPRAVNQDKKNMLFSGTNIAAGKAIGIVATTGVGTEIGKIRDQMAATEQDKTPLQQKLDEFGEQLSKVISLICVAVWLINIGHFNDPVHGGSWIRGAIYYFKIAVALAVAAIPEGLPAVITTCLALGTRRMAKKNAIVRSLPSVETLGCTSVICSDKTGTLTTNQMSVCKMFIIDRIDGDLCLLNEFSVTGSTYAPEGENDKPVRSGQYDGLVELATICALCNDSSLDFNETKGIYEKVGEATETALTTLVEKMNVFNTEVRNLSKVERANACNSVIRQLMKKEFTLEFSRDRKSMSVYCSPAKSRAAVGNKMFVKGAPEGVIDRCNYVRVGTTRVPMTGPVKEKILSVIKEWGTGRDTLRCLALATRDTPPKREEMVLDDSTKFMEYETDLTFVGVVGMLDPPRKEVMGSIQLCRDAGIRVIMITGDNKGTAIAICRRIGIFGRTRMWLTGLHWPGMCRGEEFGPRWKSVKEDTRKGPTGDGVNDAPALKKAEIGIAMGSGTAVAKTASEMVLADDNFSTIVAAVEEGRAIYNNMKQFIRYLISSNVGEVVCIFLTAALGLPEALIPVQLLWVNLVTDGLPATALGFNPPDLDIMDRPPRTPKEPLISGWLFFRYMAIGGYVGAATVGAAAWWFLYAEDGPHVTYSQLTHFMKCSEHNTDFEGVDCEVFEAPQPMTMALSVLVTIEMCNALNSLSENQSLVRMPPWVNIWLVGSIGLSMSLHFLILYVDPLPMIFKLQALDLYHWLMVLKISLPVIGLDEILKFVARNYLEGKRLPSSEPHLPSKPSWPLCLPPSLDNGVSLSSLAIG</sequence>
<dbReference type="InterPro" id="IPR005782">
    <property type="entry name" value="P-type_ATPase_IIA"/>
</dbReference>
<dbReference type="PRINTS" id="PR00119">
    <property type="entry name" value="CATATPASE"/>
</dbReference>
<dbReference type="InterPro" id="IPR006068">
    <property type="entry name" value="ATPase_P-typ_cation-transptr_C"/>
</dbReference>
<dbReference type="InterPro" id="IPR023298">
    <property type="entry name" value="ATPase_P-typ_TM_dom_sf"/>
</dbReference>
<evidence type="ECO:0000256" key="12">
    <source>
        <dbReference type="ARBA" id="ARBA00022842"/>
    </source>
</evidence>
<dbReference type="SUPFAM" id="SSF81665">
    <property type="entry name" value="Calcium ATPase, transmembrane domain M"/>
    <property type="match status" value="1"/>
</dbReference>
<dbReference type="SFLD" id="SFLDG00002">
    <property type="entry name" value="C1.7:_P-type_atpase_like"/>
    <property type="match status" value="1"/>
</dbReference>
<dbReference type="GO" id="GO:0070509">
    <property type="term" value="P:calcium ion import"/>
    <property type="evidence" value="ECO:0007669"/>
    <property type="project" value="Ensembl"/>
</dbReference>
<dbReference type="GO" id="GO:0042803">
    <property type="term" value="F:protein homodimerization activity"/>
    <property type="evidence" value="ECO:0007669"/>
    <property type="project" value="Ensembl"/>
</dbReference>
<dbReference type="GO" id="GO:0005509">
    <property type="term" value="F:calcium ion binding"/>
    <property type="evidence" value="ECO:0007669"/>
    <property type="project" value="Ensembl"/>
</dbReference>
<feature type="transmembrane region" description="Helical" evidence="19">
    <location>
        <begin position="292"/>
        <end position="321"/>
    </location>
</feature>
<dbReference type="PANTHER" id="PTHR42861">
    <property type="entry name" value="CALCIUM-TRANSPORTING ATPASE"/>
    <property type="match status" value="1"/>
</dbReference>
<keyword evidence="12" id="KW-0460">Magnesium</keyword>
<dbReference type="FunFam" id="1.20.1110.10:FF:000065">
    <property type="entry name" value="Sarcoplasmic/endoplasmic reticulum calcium ATPase 1"/>
    <property type="match status" value="3"/>
</dbReference>
<keyword evidence="10 19" id="KW-0106">Calcium</keyword>
<evidence type="ECO:0000313" key="22">
    <source>
        <dbReference type="Proteomes" id="UP000694520"/>
    </source>
</evidence>
<dbReference type="EC" id="7.2.2.10" evidence="19"/>
<comment type="similarity">
    <text evidence="4 19">Belongs to the cation transport ATPase (P-type) (TC 3.A.3) family. Type IIA subfamily.</text>
</comment>
<dbReference type="Gene3D" id="2.70.150.10">
    <property type="entry name" value="Calcium-transporting ATPase, cytoplasmic transduction domain A"/>
    <property type="match status" value="1"/>
</dbReference>
<dbReference type="GO" id="GO:0090076">
    <property type="term" value="P:relaxation of skeletal muscle"/>
    <property type="evidence" value="ECO:0007669"/>
    <property type="project" value="Ensembl"/>
</dbReference>
<evidence type="ECO:0000256" key="17">
    <source>
        <dbReference type="ARBA" id="ARBA00023136"/>
    </source>
</evidence>
<feature type="transmembrane region" description="Helical" evidence="19">
    <location>
        <begin position="260"/>
        <end position="280"/>
    </location>
</feature>
<dbReference type="PRINTS" id="PR00120">
    <property type="entry name" value="HATPASE"/>
</dbReference>
<dbReference type="GO" id="GO:0005739">
    <property type="term" value="C:mitochondrion"/>
    <property type="evidence" value="ECO:0007669"/>
    <property type="project" value="GOC"/>
</dbReference>
<keyword evidence="16 19" id="KW-0406">Ion transport</keyword>
<keyword evidence="7 19" id="KW-0109">Calcium transport</keyword>
<dbReference type="GO" id="GO:0032470">
    <property type="term" value="P:positive regulation of endoplasmic reticulum calcium ion concentration"/>
    <property type="evidence" value="ECO:0007669"/>
    <property type="project" value="Ensembl"/>
</dbReference>
<evidence type="ECO:0000256" key="16">
    <source>
        <dbReference type="ARBA" id="ARBA00023065"/>
    </source>
</evidence>
<dbReference type="SMART" id="SM00831">
    <property type="entry name" value="Cation_ATPase_N"/>
    <property type="match status" value="1"/>
</dbReference>
<dbReference type="GO" id="GO:0051561">
    <property type="term" value="P:positive regulation of mitochondrial calcium ion concentration"/>
    <property type="evidence" value="ECO:0007669"/>
    <property type="project" value="Ensembl"/>
</dbReference>
<dbReference type="AlphaFoldDB" id="A0A8B9XA82"/>
<comment type="function">
    <text evidence="19">Catalyzes the hydrolysis of ATP coupled with the transport of calcium.</text>
</comment>
<feature type="transmembrane region" description="Helical" evidence="19">
    <location>
        <begin position="938"/>
        <end position="961"/>
    </location>
</feature>
<dbReference type="GO" id="GO:0070059">
    <property type="term" value="P:intrinsic apoptotic signaling pathway in response to endoplasmic reticulum stress"/>
    <property type="evidence" value="ECO:0007669"/>
    <property type="project" value="Ensembl"/>
</dbReference>
<dbReference type="SUPFAM" id="SSF81660">
    <property type="entry name" value="Metal cation-transporting ATPase, ATP-binding domain N"/>
    <property type="match status" value="1"/>
</dbReference>
<dbReference type="PROSITE" id="PS00154">
    <property type="entry name" value="ATPASE_E1_E2"/>
    <property type="match status" value="1"/>
</dbReference>
<dbReference type="GO" id="GO:0005524">
    <property type="term" value="F:ATP binding"/>
    <property type="evidence" value="ECO:0007669"/>
    <property type="project" value="UniProtKB-KW"/>
</dbReference>
<keyword evidence="22" id="KW-1185">Reference proteome</keyword>
<feature type="domain" description="Cation-transporting P-type ATPase N-terminal" evidence="20">
    <location>
        <begin position="3"/>
        <end position="77"/>
    </location>
</feature>
<dbReference type="GO" id="GO:0008637">
    <property type="term" value="P:apoptotic mitochondrial changes"/>
    <property type="evidence" value="ECO:0007669"/>
    <property type="project" value="Ensembl"/>
</dbReference>
<keyword evidence="9 19" id="KW-0547">Nucleotide-binding</keyword>
<dbReference type="Pfam" id="PF13246">
    <property type="entry name" value="Cation_ATPase"/>
    <property type="match status" value="1"/>
</dbReference>
<dbReference type="Pfam" id="PF00689">
    <property type="entry name" value="Cation_ATPase_C"/>
    <property type="match status" value="1"/>
</dbReference>
<keyword evidence="15 19" id="KW-1133">Transmembrane helix</keyword>
<evidence type="ECO:0000256" key="1">
    <source>
        <dbReference type="ARBA" id="ARBA00001946"/>
    </source>
</evidence>
<keyword evidence="14" id="KW-1278">Translocase</keyword>
<dbReference type="FunFam" id="3.40.1110.10:FF:000003">
    <property type="entry name" value="Calcium-transporting ATPase"/>
    <property type="match status" value="1"/>
</dbReference>
<evidence type="ECO:0000256" key="14">
    <source>
        <dbReference type="ARBA" id="ARBA00022967"/>
    </source>
</evidence>
<evidence type="ECO:0000256" key="3">
    <source>
        <dbReference type="ARBA" id="ARBA00004477"/>
    </source>
</evidence>
<evidence type="ECO:0000256" key="18">
    <source>
        <dbReference type="ARBA" id="ARBA00047282"/>
    </source>
</evidence>
<dbReference type="NCBIfam" id="TIGR01494">
    <property type="entry name" value="ATPase_P-type"/>
    <property type="match status" value="2"/>
</dbReference>
<dbReference type="GO" id="GO:0016887">
    <property type="term" value="F:ATP hydrolysis activity"/>
    <property type="evidence" value="ECO:0007669"/>
    <property type="project" value="InterPro"/>
</dbReference>
<feature type="transmembrane region" description="Helical" evidence="19">
    <location>
        <begin position="807"/>
        <end position="831"/>
    </location>
</feature>
<dbReference type="Gene3D" id="3.40.50.1000">
    <property type="entry name" value="HAD superfamily/HAD-like"/>
    <property type="match status" value="2"/>
</dbReference>
<reference evidence="21" key="3">
    <citation type="submission" date="2025-09" db="UniProtKB">
        <authorList>
            <consortium name="Ensembl"/>
        </authorList>
    </citation>
    <scope>IDENTIFICATION</scope>
</reference>
<reference evidence="21" key="2">
    <citation type="submission" date="2025-08" db="UniProtKB">
        <authorList>
            <consortium name="Ensembl"/>
        </authorList>
    </citation>
    <scope>IDENTIFICATION</scope>
</reference>
<dbReference type="FunFam" id="2.70.150.10:FF:000160">
    <property type="entry name" value="Sarcoplasmic/endoplasmic reticulum calcium ATPase 1"/>
    <property type="match status" value="2"/>
</dbReference>
<keyword evidence="5 19" id="KW-0813">Transport</keyword>
<gene>
    <name evidence="21" type="primary">ATP2A1</name>
</gene>
<comment type="subcellular location">
    <subcellularLocation>
        <location evidence="3">Endoplasmic reticulum membrane</location>
        <topology evidence="3">Multi-pass membrane protein</topology>
    </subcellularLocation>
    <subcellularLocation>
        <location evidence="19">Membrane</location>
        <topology evidence="19">Multi-pass membrane protein</topology>
    </subcellularLocation>
    <subcellularLocation>
        <location evidence="2">Sarcoplasmic reticulum membrane</location>
        <topology evidence="2">Multi-pass membrane protein</topology>
    </subcellularLocation>
</comment>
<dbReference type="NCBIfam" id="TIGR01116">
    <property type="entry name" value="ATPase-IIA1_Ca"/>
    <property type="match status" value="1"/>
</dbReference>
<keyword evidence="11 19" id="KW-0067">ATP-binding</keyword>
<comment type="caution">
    <text evidence="19">Lacks conserved residue(s) required for the propagation of feature annotation.</text>
</comment>
<evidence type="ECO:0000256" key="19">
    <source>
        <dbReference type="RuleBase" id="RU361146"/>
    </source>
</evidence>
<dbReference type="InterPro" id="IPR023299">
    <property type="entry name" value="ATPase_P-typ_cyto_dom_N"/>
</dbReference>
<evidence type="ECO:0000256" key="15">
    <source>
        <dbReference type="ARBA" id="ARBA00022989"/>
    </source>
</evidence>
<organism evidence="21 22">
    <name type="scientific">Bos mutus grunniens</name>
    <name type="common">Wild yak</name>
    <name type="synonym">Bos grunniens</name>
    <dbReference type="NCBI Taxonomy" id="30521"/>
    <lineage>
        <taxon>Eukaryota</taxon>
        <taxon>Metazoa</taxon>
        <taxon>Chordata</taxon>
        <taxon>Craniata</taxon>
        <taxon>Vertebrata</taxon>
        <taxon>Euteleostomi</taxon>
        <taxon>Mammalia</taxon>
        <taxon>Eutheria</taxon>
        <taxon>Laurasiatheria</taxon>
        <taxon>Artiodactyla</taxon>
        <taxon>Ruminantia</taxon>
        <taxon>Pecora</taxon>
        <taxon>Bovidae</taxon>
        <taxon>Bovinae</taxon>
        <taxon>Bos</taxon>
    </lineage>
</organism>
<accession>A0A8B9XA82</accession>
<dbReference type="SFLD" id="SFLDF00027">
    <property type="entry name" value="p-type_atpase"/>
    <property type="match status" value="1"/>
</dbReference>
<dbReference type="InterPro" id="IPR008250">
    <property type="entry name" value="ATPase_P-typ_transduc_dom_A_sf"/>
</dbReference>
<comment type="catalytic activity">
    <reaction evidence="18">
        <text>Ca(2+)(in) + ATP + H2O = Ca(2+)(out) + ADP + phosphate + H(+)</text>
        <dbReference type="Rhea" id="RHEA:18105"/>
        <dbReference type="ChEBI" id="CHEBI:15377"/>
        <dbReference type="ChEBI" id="CHEBI:15378"/>
        <dbReference type="ChEBI" id="CHEBI:29108"/>
        <dbReference type="ChEBI" id="CHEBI:30616"/>
        <dbReference type="ChEBI" id="CHEBI:43474"/>
        <dbReference type="ChEBI" id="CHEBI:456216"/>
        <dbReference type="EC" id="7.2.2.10"/>
    </reaction>
    <physiologicalReaction direction="left-to-right" evidence="18">
        <dbReference type="Rhea" id="RHEA:18106"/>
    </physiologicalReaction>
</comment>
<keyword evidence="6" id="KW-0597">Phosphoprotein</keyword>
<dbReference type="GO" id="GO:0033017">
    <property type="term" value="C:sarcoplasmic reticulum membrane"/>
    <property type="evidence" value="ECO:0007669"/>
    <property type="project" value="UniProtKB-SubCell"/>
</dbReference>
<keyword evidence="17 19" id="KW-0472">Membrane</keyword>
<dbReference type="Pfam" id="PF00122">
    <property type="entry name" value="E1-E2_ATPase"/>
    <property type="match status" value="1"/>
</dbReference>
<dbReference type="Pfam" id="PF00690">
    <property type="entry name" value="Cation_ATPase_N"/>
    <property type="match status" value="1"/>
</dbReference>
<evidence type="ECO:0000256" key="9">
    <source>
        <dbReference type="ARBA" id="ARBA00022741"/>
    </source>
</evidence>
<evidence type="ECO:0000256" key="4">
    <source>
        <dbReference type="ARBA" id="ARBA00005675"/>
    </source>
</evidence>
<dbReference type="SUPFAM" id="SSF56784">
    <property type="entry name" value="HAD-like"/>
    <property type="match status" value="1"/>
</dbReference>
<dbReference type="InterPro" id="IPR001757">
    <property type="entry name" value="P_typ_ATPase"/>
</dbReference>
<dbReference type="InterPro" id="IPR004014">
    <property type="entry name" value="ATPase_P-typ_cation-transptr_N"/>
</dbReference>
<dbReference type="SUPFAM" id="SSF81653">
    <property type="entry name" value="Calcium ATPase, transduction domain A"/>
    <property type="match status" value="1"/>
</dbReference>
<dbReference type="CDD" id="cd02083">
    <property type="entry name" value="P-type_ATPase_SERCA"/>
    <property type="match status" value="1"/>
</dbReference>
<dbReference type="Gene3D" id="3.40.1110.10">
    <property type="entry name" value="Calcium-transporting ATPase, cytoplasmic domain N"/>
    <property type="match status" value="1"/>
</dbReference>
<evidence type="ECO:0000256" key="7">
    <source>
        <dbReference type="ARBA" id="ARBA00022568"/>
    </source>
</evidence>
<dbReference type="GO" id="GO:0032471">
    <property type="term" value="P:negative regulation of endoplasmic reticulum calcium ion concentration"/>
    <property type="evidence" value="ECO:0007669"/>
    <property type="project" value="Ensembl"/>
</dbReference>
<proteinExistence type="inferred from homology"/>
<evidence type="ECO:0000256" key="6">
    <source>
        <dbReference type="ARBA" id="ARBA00022553"/>
    </source>
</evidence>
<dbReference type="InterPro" id="IPR036412">
    <property type="entry name" value="HAD-like_sf"/>
</dbReference>
<dbReference type="InterPro" id="IPR059000">
    <property type="entry name" value="ATPase_P-type_domA"/>
</dbReference>
<evidence type="ECO:0000256" key="2">
    <source>
        <dbReference type="ARBA" id="ARBA00004326"/>
    </source>
</evidence>
<dbReference type="GO" id="GO:0051659">
    <property type="term" value="P:maintenance of mitochondrion location"/>
    <property type="evidence" value="ECO:0007669"/>
    <property type="project" value="Ensembl"/>
</dbReference>
<evidence type="ECO:0000256" key="5">
    <source>
        <dbReference type="ARBA" id="ARBA00022448"/>
    </source>
</evidence>
<evidence type="ECO:0000256" key="10">
    <source>
        <dbReference type="ARBA" id="ARBA00022837"/>
    </source>
</evidence>
<comment type="cofactor">
    <cofactor evidence="1">
        <name>Mg(2+)</name>
        <dbReference type="ChEBI" id="CHEBI:18420"/>
    </cofactor>
</comment>
<evidence type="ECO:0000313" key="21">
    <source>
        <dbReference type="Ensembl" id="ENSBGRP00000018881.1"/>
    </source>
</evidence>
<dbReference type="Proteomes" id="UP000694520">
    <property type="component" value="Chromosome 26"/>
</dbReference>
<protein>
    <recommendedName>
        <fullName evidence="19">Calcium-transporting ATPase</fullName>
        <ecNumber evidence="19">7.2.2.10</ecNumber>
    </recommendedName>
</protein>
<feature type="transmembrane region" description="Helical" evidence="19">
    <location>
        <begin position="902"/>
        <end position="923"/>
    </location>
</feature>
<feature type="transmembrane region" description="Helical" evidence="19">
    <location>
        <begin position="84"/>
        <end position="107"/>
    </location>
</feature>
<name>A0A8B9XA82_BOSMU</name>
<dbReference type="GO" id="GO:0005388">
    <property type="term" value="F:P-type calcium transporter activity"/>
    <property type="evidence" value="ECO:0007669"/>
    <property type="project" value="UniProtKB-EC"/>
</dbReference>
<evidence type="ECO:0000259" key="20">
    <source>
        <dbReference type="SMART" id="SM00831"/>
    </source>
</evidence>
<dbReference type="InterPro" id="IPR023214">
    <property type="entry name" value="HAD_sf"/>
</dbReference>
<feature type="transmembrane region" description="Helical" evidence="19">
    <location>
        <begin position="734"/>
        <end position="755"/>
    </location>
</feature>
<keyword evidence="13" id="KW-0703">Sarcoplasmic reticulum</keyword>
<feature type="transmembrane region" description="Helical" evidence="19">
    <location>
        <begin position="60"/>
        <end position="78"/>
    </location>
</feature>